<protein>
    <recommendedName>
        <fullName evidence="1">KilA-N DNA-binding domain-containing protein</fullName>
    </recommendedName>
</protein>
<dbReference type="InterPro" id="IPR014054">
    <property type="entry name" value="Phage_regulatory_Rha"/>
</dbReference>
<sequence length="380" mass="43130">MKTLPTVNTLQPILHNQIPVITTELLAKLYGCSVECLHRNHHRNKSRFTEGKHFIVVKGTDLQSLKISLRDFQTIANNVRKLILWTERGAARHAKMLETDQAWDVFERLEDCYFNQNAQTAATVTVSPNNAREVVDTLNAKPMYYIKVCNNEPLTTSADVAQAFSTTNNSIVMAIDALRIPRTAAARHFFKEQRPLEGSDREITIYRMTKDGFTLLMESIDGPGVKDIKLAYIEAFNAINSVLKAEYERMLYNRLYQETKIIRTATEHHRLLTEPNYRKTLIKEFDKATEKTKAALNLPTMTKDDVISALLLDLLRNARALISFDENLNPQLKLLPPTGKVVDQADHNSILSVLDANLPARTLQDLIKTCADKLAQKSRP</sequence>
<evidence type="ECO:0000313" key="2">
    <source>
        <dbReference type="EMBL" id="QRN76178.1"/>
    </source>
</evidence>
<dbReference type="EMBL" id="MW390530">
    <property type="protein sequence ID" value="QRN76178.1"/>
    <property type="molecule type" value="Genomic_DNA"/>
</dbReference>
<accession>A0A891ZWD2</accession>
<proteinExistence type="predicted"/>
<evidence type="ECO:0000259" key="1">
    <source>
        <dbReference type="Pfam" id="PF10543"/>
    </source>
</evidence>
<dbReference type="InterPro" id="IPR018873">
    <property type="entry name" value="KilA-N_DNA-bd_domain"/>
</dbReference>
<dbReference type="RefSeq" id="WP_033561044.1">
    <property type="nucleotide sequence ID" value="NZ_BFXN01000016.1"/>
</dbReference>
<reference evidence="2" key="1">
    <citation type="journal article" date="2021" name="Sci. Rep.">
        <title>Antibiotic resistance plasmid composition and architecture in Escherichia coli isolates from meat.</title>
        <authorList>
            <person name="Darphorn T.S."/>
            <person name="Bel K."/>
            <person name="Koenders-van Sint Anneland B.B."/>
            <person name="Brul S."/>
            <person name="Ter Kuile B.H."/>
        </authorList>
    </citation>
    <scope>NUCLEOTIDE SEQUENCE</scope>
    <source>
        <strain evidence="2">ESBL3215</strain>
    </source>
</reference>
<dbReference type="AlphaFoldDB" id="A0A891ZWD2"/>
<dbReference type="Pfam" id="PF09669">
    <property type="entry name" value="Phage_pRha"/>
    <property type="match status" value="1"/>
</dbReference>
<feature type="domain" description="KilA-N DNA-binding" evidence="1">
    <location>
        <begin position="11"/>
        <end position="96"/>
    </location>
</feature>
<geneLocation type="plasmid" evidence="2">
    <name>pESBL3215</name>
</geneLocation>
<name>A0A891ZWD2_ECOLX</name>
<dbReference type="Pfam" id="PF10543">
    <property type="entry name" value="ORF6N"/>
    <property type="match status" value="1"/>
</dbReference>
<organism evidence="2">
    <name type="scientific">Escherichia coli</name>
    <dbReference type="NCBI Taxonomy" id="562"/>
    <lineage>
        <taxon>Bacteria</taxon>
        <taxon>Pseudomonadati</taxon>
        <taxon>Pseudomonadota</taxon>
        <taxon>Gammaproteobacteria</taxon>
        <taxon>Enterobacterales</taxon>
        <taxon>Enterobacteriaceae</taxon>
        <taxon>Escherichia</taxon>
    </lineage>
</organism>
<keyword evidence="2" id="KW-0614">Plasmid</keyword>